<keyword evidence="12" id="KW-1185">Reference proteome</keyword>
<name>A0A9Q0M2V2_BLOTA</name>
<evidence type="ECO:0000313" key="11">
    <source>
        <dbReference type="EMBL" id="KAJ6218221.1"/>
    </source>
</evidence>
<proteinExistence type="inferred from homology"/>
<comment type="catalytic activity">
    <reaction evidence="9">
        <text>a 2'-deoxyribonucleoside 5'-diphosphate + ATP = a 2'-deoxyribonucleoside 5'-triphosphate + ADP</text>
        <dbReference type="Rhea" id="RHEA:44640"/>
        <dbReference type="ChEBI" id="CHEBI:30616"/>
        <dbReference type="ChEBI" id="CHEBI:61560"/>
        <dbReference type="ChEBI" id="CHEBI:73316"/>
        <dbReference type="ChEBI" id="CHEBI:456216"/>
        <dbReference type="EC" id="2.7.4.6"/>
    </reaction>
</comment>
<comment type="caution">
    <text evidence="8">Lacks conserved residue(s) required for the propagation of feature annotation.</text>
</comment>
<dbReference type="InterPro" id="IPR034907">
    <property type="entry name" value="NDK-like_dom"/>
</dbReference>
<dbReference type="EMBL" id="JAPWDV010000003">
    <property type="protein sequence ID" value="KAJ6218221.1"/>
    <property type="molecule type" value="Genomic_DNA"/>
</dbReference>
<protein>
    <recommendedName>
        <fullName evidence="9">Nucleoside diphosphate kinase</fullName>
        <ecNumber evidence="9">2.7.4.6</ecNumber>
    </recommendedName>
</protein>
<evidence type="ECO:0000256" key="7">
    <source>
        <dbReference type="ARBA" id="ARBA00022842"/>
    </source>
</evidence>
<evidence type="ECO:0000256" key="3">
    <source>
        <dbReference type="ARBA" id="ARBA00022723"/>
    </source>
</evidence>
<evidence type="ECO:0000259" key="10">
    <source>
        <dbReference type="SMART" id="SM00562"/>
    </source>
</evidence>
<gene>
    <name evidence="11" type="ORF">RDWZM_009378</name>
</gene>
<keyword evidence="2 9" id="KW-0808">Transferase</keyword>
<evidence type="ECO:0000256" key="1">
    <source>
        <dbReference type="ARBA" id="ARBA00001946"/>
    </source>
</evidence>
<evidence type="ECO:0000313" key="12">
    <source>
        <dbReference type="Proteomes" id="UP001142055"/>
    </source>
</evidence>
<evidence type="ECO:0000256" key="8">
    <source>
        <dbReference type="PROSITE-ProRule" id="PRU00706"/>
    </source>
</evidence>
<comment type="similarity">
    <text evidence="8">Belongs to the NDK family.</text>
</comment>
<sequence>MDEVTSSTNIAARMFEFSTLSVASKCCERKHEERVTVTEIRQIILNDKFFFIRSIQRQLSTNDAEKFYAEHKEFPDTIRGRFGASDTRNATHGSDSMQSAENEILFFFPDFSISQWLNDDEPLLRRFAISNGANRELHLHFDKDKWLHRIEQT</sequence>
<dbReference type="OMA" id="SKCCERK"/>
<keyword evidence="6 9" id="KW-0067">ATP-binding</keyword>
<dbReference type="PROSITE" id="PS51374">
    <property type="entry name" value="NDPK_LIKE"/>
    <property type="match status" value="1"/>
</dbReference>
<accession>A0A9Q0M2V2</accession>
<dbReference type="GO" id="GO:0046872">
    <property type="term" value="F:metal ion binding"/>
    <property type="evidence" value="ECO:0007669"/>
    <property type="project" value="UniProtKB-KW"/>
</dbReference>
<keyword evidence="5 9" id="KW-0418">Kinase</keyword>
<dbReference type="AlphaFoldDB" id="A0A9Q0M2V2"/>
<dbReference type="Pfam" id="PF00334">
    <property type="entry name" value="NDK"/>
    <property type="match status" value="1"/>
</dbReference>
<keyword evidence="4 9" id="KW-0547">Nucleotide-binding</keyword>
<dbReference type="InterPro" id="IPR023005">
    <property type="entry name" value="Nucleoside_diP_kinase_AS"/>
</dbReference>
<keyword evidence="7" id="KW-0460">Magnesium</keyword>
<dbReference type="InterPro" id="IPR037994">
    <property type="entry name" value="NDPk6"/>
</dbReference>
<comment type="caution">
    <text evidence="11">The sequence shown here is derived from an EMBL/GenBank/DDBJ whole genome shotgun (WGS) entry which is preliminary data.</text>
</comment>
<evidence type="ECO:0000256" key="9">
    <source>
        <dbReference type="RuleBase" id="RU004013"/>
    </source>
</evidence>
<dbReference type="Gene3D" id="3.30.70.141">
    <property type="entry name" value="Nucleoside diphosphate kinase-like domain"/>
    <property type="match status" value="1"/>
</dbReference>
<dbReference type="SMART" id="SM00562">
    <property type="entry name" value="NDK"/>
    <property type="match status" value="1"/>
</dbReference>
<comment type="cofactor">
    <cofactor evidence="1">
        <name>Mg(2+)</name>
        <dbReference type="ChEBI" id="CHEBI:18420"/>
    </cofactor>
</comment>
<evidence type="ECO:0000256" key="6">
    <source>
        <dbReference type="ARBA" id="ARBA00022840"/>
    </source>
</evidence>
<feature type="domain" description="Nucleoside diphosphate kinase-like" evidence="10">
    <location>
        <begin position="32"/>
        <end position="115"/>
    </location>
</feature>
<dbReference type="PROSITE" id="PS00469">
    <property type="entry name" value="NDPK"/>
    <property type="match status" value="1"/>
</dbReference>
<dbReference type="SUPFAM" id="SSF54919">
    <property type="entry name" value="Nucleoside diphosphate kinase, NDK"/>
    <property type="match status" value="1"/>
</dbReference>
<evidence type="ECO:0000256" key="4">
    <source>
        <dbReference type="ARBA" id="ARBA00022741"/>
    </source>
</evidence>
<evidence type="ECO:0000256" key="5">
    <source>
        <dbReference type="ARBA" id="ARBA00022777"/>
    </source>
</evidence>
<dbReference type="InterPro" id="IPR036850">
    <property type="entry name" value="NDK-like_dom_sf"/>
</dbReference>
<dbReference type="PANTHER" id="PTHR46956:SF1">
    <property type="entry name" value="NUCLEOSIDE DIPHOSPHATE KINASE 6"/>
    <property type="match status" value="1"/>
</dbReference>
<dbReference type="EC" id="2.7.4.6" evidence="9"/>
<keyword evidence="3" id="KW-0479">Metal-binding</keyword>
<reference evidence="11" key="1">
    <citation type="submission" date="2022-12" db="EMBL/GenBank/DDBJ databases">
        <title>Genome assemblies of Blomia tropicalis.</title>
        <authorList>
            <person name="Cui Y."/>
        </authorList>
    </citation>
    <scope>NUCLEOTIDE SEQUENCE</scope>
    <source>
        <tissue evidence="11">Adult mites</tissue>
    </source>
</reference>
<dbReference type="GO" id="GO:0005524">
    <property type="term" value="F:ATP binding"/>
    <property type="evidence" value="ECO:0007669"/>
    <property type="project" value="UniProtKB-KW"/>
</dbReference>
<dbReference type="GO" id="GO:0004550">
    <property type="term" value="F:nucleoside diphosphate kinase activity"/>
    <property type="evidence" value="ECO:0007669"/>
    <property type="project" value="UniProtKB-EC"/>
</dbReference>
<organism evidence="11 12">
    <name type="scientific">Blomia tropicalis</name>
    <name type="common">Mite</name>
    <dbReference type="NCBI Taxonomy" id="40697"/>
    <lineage>
        <taxon>Eukaryota</taxon>
        <taxon>Metazoa</taxon>
        <taxon>Ecdysozoa</taxon>
        <taxon>Arthropoda</taxon>
        <taxon>Chelicerata</taxon>
        <taxon>Arachnida</taxon>
        <taxon>Acari</taxon>
        <taxon>Acariformes</taxon>
        <taxon>Sarcoptiformes</taxon>
        <taxon>Astigmata</taxon>
        <taxon>Glycyphagoidea</taxon>
        <taxon>Echimyopodidae</taxon>
        <taxon>Blomia</taxon>
    </lineage>
</organism>
<dbReference type="Proteomes" id="UP001142055">
    <property type="component" value="Chromosome 3"/>
</dbReference>
<evidence type="ECO:0000256" key="2">
    <source>
        <dbReference type="ARBA" id="ARBA00022679"/>
    </source>
</evidence>
<dbReference type="PANTHER" id="PTHR46956">
    <property type="entry name" value="NUCLEOSIDE DIPHOSPHATE KINASE 6"/>
    <property type="match status" value="1"/>
</dbReference>